<dbReference type="OrthoDB" id="5002379at2"/>
<dbReference type="GO" id="GO:0043420">
    <property type="term" value="P:anthranilate metabolic process"/>
    <property type="evidence" value="ECO:0007669"/>
    <property type="project" value="UniProtKB-UniRule"/>
</dbReference>
<organism evidence="8 9">
    <name type="scientific">Streptomyces atratus</name>
    <dbReference type="NCBI Taxonomy" id="1893"/>
    <lineage>
        <taxon>Bacteria</taxon>
        <taxon>Bacillati</taxon>
        <taxon>Actinomycetota</taxon>
        <taxon>Actinomycetes</taxon>
        <taxon>Kitasatosporales</taxon>
        <taxon>Streptomycetaceae</taxon>
        <taxon>Streptomyces</taxon>
    </lineage>
</organism>
<name>A0A1K1X4P0_STRAR</name>
<sequence>MTAIPPVIDFQGWITEHEHLLKPPVNNRTMSLGQDFIVQVVGGPNQRTDFHLDPYEEWFYQVKGDMHVNLMTEDGPRTVHIRQGEVWLLPGNVPHSPQRPDAGSIGLVIERVREEGTLEQFQWYCPECATKIHEVELQVRDIVADLPPVFAEFYGDEKARTCPECGALHPGKG</sequence>
<evidence type="ECO:0000256" key="6">
    <source>
        <dbReference type="ARBA" id="ARBA00023004"/>
    </source>
</evidence>
<protein>
    <recommendedName>
        <fullName evidence="7">3-hydroxyanthranilate 3,4-dioxygenase</fullName>
        <ecNumber evidence="7">1.13.11.6</ecNumber>
    </recommendedName>
    <alternativeName>
        <fullName evidence="7">3-hydroxyanthranilate oxygenase</fullName>
        <shortName evidence="7">3-HAO</shortName>
    </alternativeName>
    <alternativeName>
        <fullName evidence="7">3-hydroxyanthranilic acid dioxygenase</fullName>
        <shortName evidence="7">HAD</shortName>
    </alternativeName>
</protein>
<dbReference type="GO" id="GO:0009435">
    <property type="term" value="P:NAD+ biosynthetic process"/>
    <property type="evidence" value="ECO:0007669"/>
    <property type="project" value="UniProtKB-UniPathway"/>
</dbReference>
<dbReference type="SUPFAM" id="SSF51182">
    <property type="entry name" value="RmlC-like cupins"/>
    <property type="match status" value="1"/>
</dbReference>
<keyword evidence="4 7" id="KW-0223">Dioxygenase</keyword>
<keyword evidence="6 7" id="KW-0408">Iron</keyword>
<proteinExistence type="inferred from homology"/>
<feature type="binding site" evidence="7">
    <location>
        <position position="162"/>
    </location>
    <ligand>
        <name>Fe cation</name>
        <dbReference type="ChEBI" id="CHEBI:24875"/>
        <label>2</label>
    </ligand>
</feature>
<feature type="binding site" evidence="7">
    <location>
        <position position="57"/>
    </location>
    <ligand>
        <name>Fe cation</name>
        <dbReference type="ChEBI" id="CHEBI:24875"/>
        <label>1</label>
        <note>catalytic</note>
    </ligand>
</feature>
<feature type="binding site" evidence="7">
    <location>
        <position position="57"/>
    </location>
    <ligand>
        <name>substrate</name>
    </ligand>
</feature>
<comment type="pathway">
    <text evidence="7">Cofactor biosynthesis; NAD(+) biosynthesis; quinolinate from L-kynurenine: step 3/3.</text>
</comment>
<dbReference type="Proteomes" id="UP000181909">
    <property type="component" value="Unassembled WGS sequence"/>
</dbReference>
<dbReference type="Pfam" id="PF06052">
    <property type="entry name" value="3-HAO"/>
    <property type="match status" value="1"/>
</dbReference>
<dbReference type="GO" id="GO:0008198">
    <property type="term" value="F:ferrous iron binding"/>
    <property type="evidence" value="ECO:0007669"/>
    <property type="project" value="UniProtKB-UniRule"/>
</dbReference>
<evidence type="ECO:0000313" key="9">
    <source>
        <dbReference type="Proteomes" id="UP000181909"/>
    </source>
</evidence>
<evidence type="ECO:0000313" key="8">
    <source>
        <dbReference type="EMBL" id="SFX44616.1"/>
    </source>
</evidence>
<dbReference type="InterPro" id="IPR010329">
    <property type="entry name" value="3hydroanth_dOase"/>
</dbReference>
<gene>
    <name evidence="7" type="primary">nbaC</name>
    <name evidence="8" type="ORF">SAMN02787144_1003119</name>
</gene>
<evidence type="ECO:0000256" key="1">
    <source>
        <dbReference type="ARBA" id="ARBA00002752"/>
    </source>
</evidence>
<keyword evidence="2 7" id="KW-0662">Pyridine nucleotide biosynthesis</keyword>
<dbReference type="PANTHER" id="PTHR15497:SF1">
    <property type="entry name" value="3-HYDROXYANTHRANILATE 3,4-DIOXYGENASE"/>
    <property type="match status" value="1"/>
</dbReference>
<comment type="function">
    <text evidence="1 7">Catalyzes the oxidative ring opening of 3-hydroxyanthranilate to 2-amino-3-carboxymuconate semialdehyde, which spontaneously cyclizes to quinolinate.</text>
</comment>
<evidence type="ECO:0000256" key="7">
    <source>
        <dbReference type="HAMAP-Rule" id="MF_00825"/>
    </source>
</evidence>
<dbReference type="HAMAP" id="MF_00825">
    <property type="entry name" value="3_HAO"/>
    <property type="match status" value="1"/>
</dbReference>
<dbReference type="EMBL" id="FPJO01000003">
    <property type="protein sequence ID" value="SFX44616.1"/>
    <property type="molecule type" value="Genomic_DNA"/>
</dbReference>
<dbReference type="RefSeq" id="WP_072484323.1">
    <property type="nucleotide sequence ID" value="NZ_CP108276.1"/>
</dbReference>
<dbReference type="UniPathway" id="UPA00253">
    <property type="reaction ID" value="UER00330"/>
</dbReference>
<dbReference type="EC" id="1.13.11.6" evidence="7"/>
<comment type="cofactor">
    <cofactor evidence="7">
        <name>Fe(2+)</name>
        <dbReference type="ChEBI" id="CHEBI:29033"/>
    </cofactor>
    <text evidence="7">Binds 2 Fe(2+) ions per subunit.</text>
</comment>
<dbReference type="InterPro" id="IPR014710">
    <property type="entry name" value="RmlC-like_jellyroll"/>
</dbReference>
<dbReference type="InterPro" id="IPR011051">
    <property type="entry name" value="RmlC_Cupin_sf"/>
</dbReference>
<accession>A0A1K1X4P0</accession>
<feature type="binding site" evidence="7">
    <location>
        <position position="51"/>
    </location>
    <ligand>
        <name>Fe cation</name>
        <dbReference type="ChEBI" id="CHEBI:24875"/>
        <label>1</label>
        <note>catalytic</note>
    </ligand>
</feature>
<dbReference type="NCBIfam" id="TIGR03037">
    <property type="entry name" value="anthran_nbaC"/>
    <property type="match status" value="1"/>
</dbReference>
<dbReference type="GO" id="GO:0000334">
    <property type="term" value="F:3-hydroxyanthranilate 3,4-dioxygenase activity"/>
    <property type="evidence" value="ECO:0007669"/>
    <property type="project" value="UniProtKB-UniRule"/>
</dbReference>
<dbReference type="NCBIfam" id="NF009763">
    <property type="entry name" value="PRK13264.1"/>
    <property type="match status" value="1"/>
</dbReference>
<feature type="binding site" evidence="7">
    <location>
        <position position="99"/>
    </location>
    <ligand>
        <name>substrate</name>
    </ligand>
</feature>
<keyword evidence="5 7" id="KW-0560">Oxidoreductase</keyword>
<feature type="binding site" evidence="7">
    <location>
        <position position="47"/>
    </location>
    <ligand>
        <name>O2</name>
        <dbReference type="ChEBI" id="CHEBI:15379"/>
    </ligand>
</feature>
<feature type="binding site" evidence="7">
    <location>
        <position position="125"/>
    </location>
    <ligand>
        <name>Fe cation</name>
        <dbReference type="ChEBI" id="CHEBI:24875"/>
        <label>2</label>
    </ligand>
</feature>
<dbReference type="STRING" id="1893.SAMN02787144_1003119"/>
<dbReference type="GO" id="GO:0019805">
    <property type="term" value="P:quinolinate biosynthetic process"/>
    <property type="evidence" value="ECO:0007669"/>
    <property type="project" value="UniProtKB-UniRule"/>
</dbReference>
<comment type="catalytic activity">
    <reaction evidence="7">
        <text>3-hydroxyanthranilate + O2 = (2Z,4Z)-2-amino-3-carboxymuconate 6-semialdehyde</text>
        <dbReference type="Rhea" id="RHEA:17953"/>
        <dbReference type="ChEBI" id="CHEBI:15379"/>
        <dbReference type="ChEBI" id="CHEBI:36559"/>
        <dbReference type="ChEBI" id="CHEBI:77612"/>
        <dbReference type="EC" id="1.13.11.6"/>
    </reaction>
</comment>
<keyword evidence="3 7" id="KW-0479">Metal-binding</keyword>
<reference evidence="8 9" key="1">
    <citation type="submission" date="2016-11" db="EMBL/GenBank/DDBJ databases">
        <authorList>
            <person name="Jaros S."/>
            <person name="Januszkiewicz K."/>
            <person name="Wedrychowicz H."/>
        </authorList>
    </citation>
    <scope>NUCLEOTIDE SEQUENCE [LARGE SCALE GENOMIC DNA]</scope>
    <source>
        <strain evidence="8 9">OK807</strain>
    </source>
</reference>
<evidence type="ECO:0000256" key="2">
    <source>
        <dbReference type="ARBA" id="ARBA00022642"/>
    </source>
</evidence>
<evidence type="ECO:0000256" key="3">
    <source>
        <dbReference type="ARBA" id="ARBA00022723"/>
    </source>
</evidence>
<evidence type="ECO:0000256" key="5">
    <source>
        <dbReference type="ARBA" id="ARBA00023002"/>
    </source>
</evidence>
<evidence type="ECO:0000256" key="4">
    <source>
        <dbReference type="ARBA" id="ARBA00022964"/>
    </source>
</evidence>
<feature type="binding site" evidence="7">
    <location>
        <position position="95"/>
    </location>
    <ligand>
        <name>Fe cation</name>
        <dbReference type="ChEBI" id="CHEBI:24875"/>
        <label>1</label>
        <note>catalytic</note>
    </ligand>
</feature>
<comment type="similarity">
    <text evidence="7">Belongs to the 3-HAO family.</text>
</comment>
<dbReference type="AlphaFoldDB" id="A0A1K1X4P0"/>
<feature type="binding site" evidence="7">
    <location>
        <position position="165"/>
    </location>
    <ligand>
        <name>Fe cation</name>
        <dbReference type="ChEBI" id="CHEBI:24875"/>
        <label>2</label>
    </ligand>
</feature>
<dbReference type="GO" id="GO:0006569">
    <property type="term" value="P:L-tryptophan catabolic process"/>
    <property type="evidence" value="ECO:0007669"/>
    <property type="project" value="UniProtKB-UniRule"/>
</dbReference>
<dbReference type="Gene3D" id="2.60.120.10">
    <property type="entry name" value="Jelly Rolls"/>
    <property type="match status" value="1"/>
</dbReference>
<dbReference type="PANTHER" id="PTHR15497">
    <property type="entry name" value="3-HYDROXYANTHRANILATE 3,4-DIOXYGENASE"/>
    <property type="match status" value="1"/>
</dbReference>
<dbReference type="CDD" id="cd06123">
    <property type="entry name" value="cupin_HAO"/>
    <property type="match status" value="1"/>
</dbReference>
<feature type="binding site" evidence="7">
    <location>
        <position position="128"/>
    </location>
    <ligand>
        <name>Fe cation</name>
        <dbReference type="ChEBI" id="CHEBI:24875"/>
        <label>2</label>
    </ligand>
</feature>
<feature type="binding site" evidence="7">
    <location>
        <position position="110"/>
    </location>
    <ligand>
        <name>substrate</name>
    </ligand>
</feature>